<evidence type="ECO:0000313" key="3">
    <source>
        <dbReference type="Proteomes" id="UP001633002"/>
    </source>
</evidence>
<keyword evidence="1" id="KW-1133">Transmembrane helix</keyword>
<keyword evidence="3" id="KW-1185">Reference proteome</keyword>
<dbReference type="EMBL" id="JBJQOH010000004">
    <property type="protein sequence ID" value="KAL3687188.1"/>
    <property type="molecule type" value="Genomic_DNA"/>
</dbReference>
<accession>A0ABD3H7B3</accession>
<comment type="caution">
    <text evidence="2">The sequence shown here is derived from an EMBL/GenBank/DDBJ whole genome shotgun (WGS) entry which is preliminary data.</text>
</comment>
<sequence>MRRQNKRSVVDEVKVDFDYLAVLCFAESREIQSPVSPYKMAVSGRLLSVLFVLLVVFLNVESNGALARDTIAPASAPAPEPTSGAGTILPGLLVPVLIALASFLVGRQ</sequence>
<organism evidence="2 3">
    <name type="scientific">Riccia sorocarpa</name>
    <dbReference type="NCBI Taxonomy" id="122646"/>
    <lineage>
        <taxon>Eukaryota</taxon>
        <taxon>Viridiplantae</taxon>
        <taxon>Streptophyta</taxon>
        <taxon>Embryophyta</taxon>
        <taxon>Marchantiophyta</taxon>
        <taxon>Marchantiopsida</taxon>
        <taxon>Marchantiidae</taxon>
        <taxon>Marchantiales</taxon>
        <taxon>Ricciaceae</taxon>
        <taxon>Riccia</taxon>
    </lineage>
</organism>
<reference evidence="2 3" key="1">
    <citation type="submission" date="2024-09" db="EMBL/GenBank/DDBJ databases">
        <title>Chromosome-scale assembly of Riccia sorocarpa.</title>
        <authorList>
            <person name="Paukszto L."/>
        </authorList>
    </citation>
    <scope>NUCLEOTIDE SEQUENCE [LARGE SCALE GENOMIC DNA]</scope>
    <source>
        <strain evidence="2">LP-2024</strain>
        <tissue evidence="2">Aerial parts of the thallus</tissue>
    </source>
</reference>
<feature type="transmembrane region" description="Helical" evidence="1">
    <location>
        <begin position="46"/>
        <end position="67"/>
    </location>
</feature>
<dbReference type="Proteomes" id="UP001633002">
    <property type="component" value="Unassembled WGS sequence"/>
</dbReference>
<dbReference type="AlphaFoldDB" id="A0ABD3H7B3"/>
<evidence type="ECO:0000313" key="2">
    <source>
        <dbReference type="EMBL" id="KAL3687188.1"/>
    </source>
</evidence>
<name>A0ABD3H7B3_9MARC</name>
<proteinExistence type="predicted"/>
<keyword evidence="1" id="KW-0472">Membrane</keyword>
<evidence type="ECO:0000256" key="1">
    <source>
        <dbReference type="SAM" id="Phobius"/>
    </source>
</evidence>
<gene>
    <name evidence="2" type="ORF">R1sor_013497</name>
</gene>
<protein>
    <submittedName>
        <fullName evidence="2">Uncharacterized protein</fullName>
    </submittedName>
</protein>
<feature type="transmembrane region" description="Helical" evidence="1">
    <location>
        <begin position="87"/>
        <end position="106"/>
    </location>
</feature>
<keyword evidence="1" id="KW-0812">Transmembrane</keyword>